<dbReference type="PANTHER" id="PTHR43065">
    <property type="entry name" value="SENSOR HISTIDINE KINASE"/>
    <property type="match status" value="1"/>
</dbReference>
<name>A0A2N5P9V1_MEDGN</name>
<dbReference type="GO" id="GO:0005524">
    <property type="term" value="F:ATP binding"/>
    <property type="evidence" value="ECO:0007669"/>
    <property type="project" value="UniProtKB-KW"/>
</dbReference>
<dbReference type="GO" id="GO:0000160">
    <property type="term" value="P:phosphorelay signal transduction system"/>
    <property type="evidence" value="ECO:0007669"/>
    <property type="project" value="UniProtKB-KW"/>
</dbReference>
<dbReference type="Pfam" id="PF13589">
    <property type="entry name" value="HATPase_c_3"/>
    <property type="match status" value="1"/>
</dbReference>
<evidence type="ECO:0000313" key="12">
    <source>
        <dbReference type="Proteomes" id="UP000234891"/>
    </source>
</evidence>
<feature type="coiled-coil region" evidence="9">
    <location>
        <begin position="501"/>
        <end position="528"/>
    </location>
</feature>
<feature type="coiled-coil region" evidence="9">
    <location>
        <begin position="557"/>
        <end position="591"/>
    </location>
</feature>
<proteinExistence type="predicted"/>
<organism evidence="11 12">
    <name type="scientific">Mediterraneibacter gnavus</name>
    <name type="common">Ruminococcus gnavus</name>
    <dbReference type="NCBI Taxonomy" id="33038"/>
    <lineage>
        <taxon>Bacteria</taxon>
        <taxon>Bacillati</taxon>
        <taxon>Bacillota</taxon>
        <taxon>Clostridia</taxon>
        <taxon>Lachnospirales</taxon>
        <taxon>Lachnospiraceae</taxon>
        <taxon>Mediterraneibacter</taxon>
    </lineage>
</organism>
<evidence type="ECO:0000256" key="4">
    <source>
        <dbReference type="ARBA" id="ARBA00022679"/>
    </source>
</evidence>
<evidence type="ECO:0000256" key="7">
    <source>
        <dbReference type="ARBA" id="ARBA00022840"/>
    </source>
</evidence>
<keyword evidence="9" id="KW-0175">Coiled coil</keyword>
<dbReference type="Pfam" id="PF02518">
    <property type="entry name" value="HATPase_c"/>
    <property type="match status" value="1"/>
</dbReference>
<dbReference type="PANTHER" id="PTHR43065:SF10">
    <property type="entry name" value="PEROXIDE STRESS-ACTIVATED HISTIDINE KINASE MAK3"/>
    <property type="match status" value="1"/>
</dbReference>
<dbReference type="Gene3D" id="3.30.565.10">
    <property type="entry name" value="Histidine kinase-like ATPase, C-terminal domain"/>
    <property type="match status" value="2"/>
</dbReference>
<evidence type="ECO:0000256" key="3">
    <source>
        <dbReference type="ARBA" id="ARBA00022553"/>
    </source>
</evidence>
<accession>A0A2N5P9V1</accession>
<comment type="caution">
    <text evidence="11">The sequence shown here is derived from an EMBL/GenBank/DDBJ whole genome shotgun (WGS) entry which is preliminary data.</text>
</comment>
<protein>
    <recommendedName>
        <fullName evidence="2">histidine kinase</fullName>
        <ecNumber evidence="2">2.7.13.3</ecNumber>
    </recommendedName>
</protein>
<keyword evidence="3" id="KW-0597">Phosphoprotein</keyword>
<dbReference type="EC" id="2.7.13.3" evidence="2"/>
<keyword evidence="8" id="KW-0902">Two-component regulatory system</keyword>
<dbReference type="PRINTS" id="PR00344">
    <property type="entry name" value="BCTRLSENSOR"/>
</dbReference>
<keyword evidence="5" id="KW-0547">Nucleotide-binding</keyword>
<dbReference type="InterPro" id="IPR036890">
    <property type="entry name" value="HATPase_C_sf"/>
</dbReference>
<dbReference type="PROSITE" id="PS50109">
    <property type="entry name" value="HIS_KIN"/>
    <property type="match status" value="1"/>
</dbReference>
<comment type="catalytic activity">
    <reaction evidence="1">
        <text>ATP + protein L-histidine = ADP + protein N-phospho-L-histidine.</text>
        <dbReference type="EC" id="2.7.13.3"/>
    </reaction>
</comment>
<feature type="domain" description="Histidine kinase" evidence="10">
    <location>
        <begin position="600"/>
        <end position="818"/>
    </location>
</feature>
<dbReference type="InterPro" id="IPR005467">
    <property type="entry name" value="His_kinase_dom"/>
</dbReference>
<evidence type="ECO:0000256" key="5">
    <source>
        <dbReference type="ARBA" id="ARBA00022741"/>
    </source>
</evidence>
<evidence type="ECO:0000256" key="8">
    <source>
        <dbReference type="ARBA" id="ARBA00023012"/>
    </source>
</evidence>
<evidence type="ECO:0000313" key="11">
    <source>
        <dbReference type="EMBL" id="PLT71916.1"/>
    </source>
</evidence>
<evidence type="ECO:0000256" key="9">
    <source>
        <dbReference type="SAM" id="Coils"/>
    </source>
</evidence>
<keyword evidence="4" id="KW-0808">Transferase</keyword>
<evidence type="ECO:0000256" key="6">
    <source>
        <dbReference type="ARBA" id="ARBA00022777"/>
    </source>
</evidence>
<dbReference type="GO" id="GO:0004673">
    <property type="term" value="F:protein histidine kinase activity"/>
    <property type="evidence" value="ECO:0007669"/>
    <property type="project" value="UniProtKB-EC"/>
</dbReference>
<sequence length="822" mass="95048">MEKEISIKVNARHVGQLGRELVTDYVTALTELVKNSYDADGEGVEVAFTNMLSGEGKIIIADTGCGFSSDDIETKWAVIGTSSKVKNPYSKKYKRRCVGRKGIGRYSVERLAEYCTLYSFTKDNRPVKYYMNWNKYEGIDFNELKQRVEILENSPDFESAKYIKRAVEYLLVSERIDIDSKNIIREKILKNNKLDFSIFYSKETLGNIQQFLYPIYEKYNGIEERVEDIKNVVEELEGEEKELYYNKLRTLYKKIGKNKEQYYTGTFLILDSLRDNWKKEDIEKVIKEFRLLVSPFEEKNNFSIYITAPEYDLYEVKLENNILRQRYAKVEAKIKTQSIDNGERKTVFCARYADREGTIKDFSEELKKVYICGDLQITIYYFLRDASLKFDGLKASEAKAVLDTFCGVKIYRDGFRVRPYGEEGNDWLLLDKIKISDPHGYRVGNNQVIGVVNINSDANPLLIDSTNREAIIENEAFAQLKQVVNKCINIIENHRYTQYLEERKQTKIAEEEEKRKQERGELTKTISQTKEKFSKALKNGNIDKAEKAVSEILETVSRDQKKEQKHFENTKKEYEKKLRDSNNELRLYKNLAALGILAGSFGHETDDAIARILLNIVYPRERLIMEFPDDNDIKASFNDLDNDIQRISCYSDLLMAFLKKNKRSEVKKLSFKNVIETIVKYYKILVDEYNISIDISNLQEFSCEIFMKQIDLESIIVNMLTNSFEALKGTGGKRVIKISTIDFGEEYQIVFEDSGPGVPDNLKEWIFIPLNTTKEEDGVGLGLTIVKDIVESYNGKIEVGKSNAIGGAQFTVIFPVDEVKDE</sequence>
<dbReference type="RefSeq" id="WP_101870891.1">
    <property type="nucleotide sequence ID" value="NZ_NIHS01000017.1"/>
</dbReference>
<evidence type="ECO:0000256" key="1">
    <source>
        <dbReference type="ARBA" id="ARBA00000085"/>
    </source>
</evidence>
<evidence type="ECO:0000256" key="2">
    <source>
        <dbReference type="ARBA" id="ARBA00012438"/>
    </source>
</evidence>
<reference evidence="11 12" key="1">
    <citation type="journal article" date="2017" name="Genome Med.">
        <title>A novel Ruminococcus gnavus clade enriched in inflammatory bowel disease patients.</title>
        <authorList>
            <person name="Hall A.B."/>
            <person name="Yassour M."/>
            <person name="Sauk J."/>
            <person name="Garner A."/>
            <person name="Jiang X."/>
            <person name="Arthur T."/>
            <person name="Lagoudas G.K."/>
            <person name="Vatanen T."/>
            <person name="Fornelos N."/>
            <person name="Wilson R."/>
            <person name="Bertha M."/>
            <person name="Cohen M."/>
            <person name="Garber J."/>
            <person name="Khalili H."/>
            <person name="Gevers D."/>
            <person name="Ananthakrishnan A.N."/>
            <person name="Kugathasan S."/>
            <person name="Lander E.S."/>
            <person name="Blainey P."/>
            <person name="Vlamakis H."/>
            <person name="Xavier R.J."/>
            <person name="Huttenhower C."/>
        </authorList>
    </citation>
    <scope>NUCLEOTIDE SEQUENCE [LARGE SCALE GENOMIC DNA]</scope>
    <source>
        <strain evidence="11 12">RJX1124</strain>
    </source>
</reference>
<dbReference type="InterPro" id="IPR004358">
    <property type="entry name" value="Sig_transdc_His_kin-like_C"/>
</dbReference>
<dbReference type="EMBL" id="NIHS01000017">
    <property type="protein sequence ID" value="PLT71916.1"/>
    <property type="molecule type" value="Genomic_DNA"/>
</dbReference>
<gene>
    <name evidence="11" type="ORF">CDL26_10340</name>
</gene>
<dbReference type="AlphaFoldDB" id="A0A2N5P9V1"/>
<dbReference type="SMART" id="SM00387">
    <property type="entry name" value="HATPase_c"/>
    <property type="match status" value="1"/>
</dbReference>
<dbReference type="SUPFAM" id="SSF55874">
    <property type="entry name" value="ATPase domain of HSP90 chaperone/DNA topoisomerase II/histidine kinase"/>
    <property type="match status" value="2"/>
</dbReference>
<dbReference type="InterPro" id="IPR003594">
    <property type="entry name" value="HATPase_dom"/>
</dbReference>
<evidence type="ECO:0000259" key="10">
    <source>
        <dbReference type="PROSITE" id="PS50109"/>
    </source>
</evidence>
<dbReference type="Proteomes" id="UP000234891">
    <property type="component" value="Unassembled WGS sequence"/>
</dbReference>
<keyword evidence="7" id="KW-0067">ATP-binding</keyword>
<keyword evidence="6" id="KW-0418">Kinase</keyword>